<proteinExistence type="inferred from homology"/>
<dbReference type="InterPro" id="IPR036291">
    <property type="entry name" value="NAD(P)-bd_dom_sf"/>
</dbReference>
<reference evidence="3 4" key="1">
    <citation type="submission" date="2018-05" db="EMBL/GenBank/DDBJ databases">
        <title>genome sequencing of Nitrosopumilus sp. NM25.</title>
        <authorList>
            <person name="Mori K."/>
            <person name="Nakagawa T."/>
        </authorList>
    </citation>
    <scope>NUCLEOTIDE SEQUENCE [LARGE SCALE GENOMIC DNA]</scope>
    <source>
        <strain evidence="3 4">NM25</strain>
    </source>
</reference>
<sequence length="296" mass="33231">MDKIQKRALTKELKNKSVLVTGGAGSIGSVLVETLLEFPVQSVRVLDIDEYALAKLGKKLKDSRLRILLGSILDQDRVDMAADGIDIVFHLAAIKNIEISEFNPIETIDTNVNGTANIIKMLIKKRPSKFINISTDKAADASTLYGNTKQLGERLASWAGVHIKGTKSATVRFGNVIESRGNVFEVWNEEKKNNKPLSITEPSMKRYFIHSDEVIDFILKCLLMAKAGEVFIPKMQSFNIKKLADDISKSQKVIGLRRGEKLEEILLNNEEKSRAVEKSNMWIIKPYEKIVKNKMD</sequence>
<protein>
    <submittedName>
        <fullName evidence="3">Membrane protein</fullName>
    </submittedName>
</protein>
<dbReference type="Proteomes" id="UP000245829">
    <property type="component" value="Unassembled WGS sequence"/>
</dbReference>
<evidence type="ECO:0000313" key="4">
    <source>
        <dbReference type="Proteomes" id="UP000245829"/>
    </source>
</evidence>
<evidence type="ECO:0000259" key="2">
    <source>
        <dbReference type="Pfam" id="PF02719"/>
    </source>
</evidence>
<dbReference type="PANTHER" id="PTHR43318:SF2">
    <property type="entry name" value="UDP-N-ACETYLGLUCOSAMINE 4,6-DEHYDRATASE (INVERTING)"/>
    <property type="match status" value="1"/>
</dbReference>
<comment type="caution">
    <text evidence="3">The sequence shown here is derived from an EMBL/GenBank/DDBJ whole genome shotgun (WGS) entry which is preliminary data.</text>
</comment>
<keyword evidence="4" id="KW-1185">Reference proteome</keyword>
<dbReference type="GeneID" id="76210205"/>
<dbReference type="InterPro" id="IPR051203">
    <property type="entry name" value="Polysaccharide_Synthase-Rel"/>
</dbReference>
<dbReference type="Gene3D" id="3.40.50.720">
    <property type="entry name" value="NAD(P)-binding Rossmann-like Domain"/>
    <property type="match status" value="1"/>
</dbReference>
<dbReference type="Pfam" id="PF02719">
    <property type="entry name" value="Polysacc_synt_2"/>
    <property type="match status" value="1"/>
</dbReference>
<dbReference type="InterPro" id="IPR003869">
    <property type="entry name" value="Polysac_CapD-like"/>
</dbReference>
<evidence type="ECO:0000313" key="3">
    <source>
        <dbReference type="EMBL" id="GBH35184.1"/>
    </source>
</evidence>
<gene>
    <name evidence="3" type="ORF">NZNM25_19750</name>
</gene>
<dbReference type="AlphaFoldDB" id="A0A2S2KU56"/>
<accession>A0A2S2KU56</accession>
<comment type="similarity">
    <text evidence="1">Belongs to the polysaccharide synthase family.</text>
</comment>
<dbReference type="PANTHER" id="PTHR43318">
    <property type="entry name" value="UDP-N-ACETYLGLUCOSAMINE 4,6-DEHYDRATASE"/>
    <property type="match status" value="1"/>
</dbReference>
<dbReference type="RefSeq" id="WP_109877784.1">
    <property type="nucleotide sequence ID" value="NZ_AP026695.1"/>
</dbReference>
<name>A0A2S2KU56_9ARCH</name>
<feature type="domain" description="Polysaccharide biosynthesis protein CapD-like" evidence="2">
    <location>
        <begin position="18"/>
        <end position="285"/>
    </location>
</feature>
<dbReference type="OrthoDB" id="4907at2157"/>
<dbReference type="EMBL" id="BGKI01000012">
    <property type="protein sequence ID" value="GBH35184.1"/>
    <property type="molecule type" value="Genomic_DNA"/>
</dbReference>
<dbReference type="SUPFAM" id="SSF51735">
    <property type="entry name" value="NAD(P)-binding Rossmann-fold domains"/>
    <property type="match status" value="1"/>
</dbReference>
<organism evidence="3 4">
    <name type="scientific">Nitrosopumilus zosterae</name>
    <dbReference type="NCBI Taxonomy" id="718286"/>
    <lineage>
        <taxon>Archaea</taxon>
        <taxon>Nitrososphaerota</taxon>
        <taxon>Nitrososphaeria</taxon>
        <taxon>Nitrosopumilales</taxon>
        <taxon>Nitrosopumilaceae</taxon>
        <taxon>Nitrosopumilus</taxon>
    </lineage>
</organism>
<evidence type="ECO:0000256" key="1">
    <source>
        <dbReference type="ARBA" id="ARBA00007430"/>
    </source>
</evidence>